<evidence type="ECO:0000256" key="2">
    <source>
        <dbReference type="SAM" id="MobiDB-lite"/>
    </source>
</evidence>
<feature type="compositionally biased region" description="Polar residues" evidence="2">
    <location>
        <begin position="204"/>
        <end position="215"/>
    </location>
</feature>
<feature type="region of interest" description="Disordered" evidence="2">
    <location>
        <begin position="204"/>
        <end position="248"/>
    </location>
</feature>
<dbReference type="SMART" id="SM00360">
    <property type="entry name" value="RRM"/>
    <property type="match status" value="1"/>
</dbReference>
<dbReference type="InterPro" id="IPR000504">
    <property type="entry name" value="RRM_dom"/>
</dbReference>
<dbReference type="AlphaFoldDB" id="A0A073IBC0"/>
<dbReference type="Pfam" id="PF00076">
    <property type="entry name" value="RRM_1"/>
    <property type="match status" value="1"/>
</dbReference>
<keyword evidence="1" id="KW-0694">RNA-binding</keyword>
<feature type="compositionally biased region" description="Low complexity" evidence="2">
    <location>
        <begin position="223"/>
        <end position="238"/>
    </location>
</feature>
<evidence type="ECO:0000313" key="4">
    <source>
        <dbReference type="EMBL" id="KEJ82712.1"/>
    </source>
</evidence>
<name>A0A073IBC0_9SPIT</name>
<dbReference type="InterPro" id="IPR035979">
    <property type="entry name" value="RBD_domain_sf"/>
</dbReference>
<evidence type="ECO:0000259" key="3">
    <source>
        <dbReference type="PROSITE" id="PS50102"/>
    </source>
</evidence>
<organism evidence="4 5">
    <name type="scientific">Oxytricha trifallax</name>
    <dbReference type="NCBI Taxonomy" id="1172189"/>
    <lineage>
        <taxon>Eukaryota</taxon>
        <taxon>Sar</taxon>
        <taxon>Alveolata</taxon>
        <taxon>Ciliophora</taxon>
        <taxon>Intramacronucleata</taxon>
        <taxon>Spirotrichea</taxon>
        <taxon>Stichotrichia</taxon>
        <taxon>Sporadotrichida</taxon>
        <taxon>Oxytrichidae</taxon>
        <taxon>Oxytrichinae</taxon>
        <taxon>Oxytricha</taxon>
    </lineage>
</organism>
<dbReference type="PROSITE" id="PS50102">
    <property type="entry name" value="RRM"/>
    <property type="match status" value="1"/>
</dbReference>
<dbReference type="GO" id="GO:0005847">
    <property type="term" value="C:mRNA cleavage and polyadenylation specificity factor complex"/>
    <property type="evidence" value="ECO:0007669"/>
    <property type="project" value="TreeGrafter"/>
</dbReference>
<protein>
    <submittedName>
        <fullName evidence="4">Cleavage stimulation factor 64</fullName>
    </submittedName>
</protein>
<gene>
    <name evidence="4" type="ORF">OXYTRIMIC_616</name>
</gene>
<dbReference type="Proteomes" id="UP000053232">
    <property type="component" value="Unassembled WGS sequence"/>
</dbReference>
<accession>A0A073IBC0</accession>
<evidence type="ECO:0000313" key="5">
    <source>
        <dbReference type="Proteomes" id="UP000053232"/>
    </source>
</evidence>
<sequence length="288" mass="32784">MHHSNQHHSLQTLVHSFPQSQSHYQIQAMPPQIQSQLAQQSSLQQAQKPPGSCIFVGNIPYDSSNKDLMDTLRMVGPFNLFRLKLDKDTHQPKGFGFVEYKDQDVASSALRNLNKHDLNKRELKVDFASDNKNGANLRQEEIRHRDSGEIITNMADNYKCLTGSTRMDYNTDEIMRNLSSKQELMLLQAVREVYERAERRDQQYFTSGNGVNSGKENSRDRASNNFNSSNSSTNNKPSHGSHSRSKSYSETERLIELLANNQPLLERLNEIVERQLNSSNNSSNPGSN</sequence>
<dbReference type="PANTHER" id="PTHR45735">
    <property type="entry name" value="CLEAVAGE STIMULATION FACTOR SUBUNIT 2"/>
    <property type="match status" value="1"/>
</dbReference>
<proteinExistence type="predicted"/>
<dbReference type="SUPFAM" id="SSF54928">
    <property type="entry name" value="RNA-binding domain, RBD"/>
    <property type="match status" value="1"/>
</dbReference>
<reference evidence="5" key="1">
    <citation type="journal article" date="2014" name="Cell">
        <title>The Architecture of a Scrambled Genome Reveals Massive Levels of Genomic Rearrangement during Development.</title>
        <authorList>
            <person name="Chen X."/>
            <person name="Bracht J.R."/>
            <person name="Goldman A.D."/>
            <person name="Dolzhenko E."/>
            <person name="Clay D.M."/>
            <person name="Swart E.C."/>
            <person name="Perlman D.H."/>
            <person name="Doak T.G."/>
            <person name="Stuart A."/>
            <person name="Amemiya C.T."/>
            <person name="Sebra R.P."/>
            <person name="Landweber L.F."/>
        </authorList>
    </citation>
    <scope>NUCLEOTIDE SEQUENCE [LARGE SCALE GENOMIC DNA]</scope>
    <source>
        <strain evidence="5">JRB310</strain>
    </source>
</reference>
<dbReference type="EMBL" id="ARYC01005878">
    <property type="protein sequence ID" value="KEJ82712.1"/>
    <property type="molecule type" value="Genomic_DNA"/>
</dbReference>
<comment type="caution">
    <text evidence="4">The sequence shown here is derived from an EMBL/GenBank/DDBJ whole genome shotgun (WGS) entry which is preliminary data.</text>
</comment>
<feature type="domain" description="RRM" evidence="3">
    <location>
        <begin position="52"/>
        <end position="130"/>
    </location>
</feature>
<dbReference type="InterPro" id="IPR012677">
    <property type="entry name" value="Nucleotide-bd_a/b_plait_sf"/>
</dbReference>
<dbReference type="Gene3D" id="3.30.70.330">
    <property type="match status" value="1"/>
</dbReference>
<keyword evidence="5" id="KW-1185">Reference proteome</keyword>
<dbReference type="PANTHER" id="PTHR45735:SF2">
    <property type="entry name" value="CLEAVAGE STIMULATION FACTOR SUBUNIT 2"/>
    <property type="match status" value="1"/>
</dbReference>
<dbReference type="GO" id="GO:0003729">
    <property type="term" value="F:mRNA binding"/>
    <property type="evidence" value="ECO:0007669"/>
    <property type="project" value="TreeGrafter"/>
</dbReference>
<evidence type="ECO:0000256" key="1">
    <source>
        <dbReference type="PROSITE-ProRule" id="PRU00176"/>
    </source>
</evidence>